<keyword evidence="2" id="KW-1185">Reference proteome</keyword>
<name>A0ABU9CLL4_9BURK</name>
<dbReference type="EMBL" id="JBBUTH010000010">
    <property type="protein sequence ID" value="MEK8052709.1"/>
    <property type="molecule type" value="Genomic_DNA"/>
</dbReference>
<accession>A0ABU9CLL4</accession>
<dbReference type="Proteomes" id="UP001365405">
    <property type="component" value="Unassembled WGS sequence"/>
</dbReference>
<sequence>MRRIKHGRQQLPRMGCVCRNALQCSAAGQTPRGGLVNVRWIAVAWAVASVAGGAAAQNATKPISPANVYEFCLPVETRLATEKKEDKPAVFAHFICTFYAGVCKDQPDADACQKAVKRYSPVEASR</sequence>
<proteinExistence type="predicted"/>
<dbReference type="RefSeq" id="WP_341412432.1">
    <property type="nucleotide sequence ID" value="NZ_JBBUTH010000010.1"/>
</dbReference>
<reference evidence="1 2" key="1">
    <citation type="submission" date="2024-04" db="EMBL/GenBank/DDBJ databases">
        <title>Novel species of the genus Ideonella isolated from streams.</title>
        <authorList>
            <person name="Lu H."/>
        </authorList>
    </citation>
    <scope>NUCLEOTIDE SEQUENCE [LARGE SCALE GENOMIC DNA]</scope>
    <source>
        <strain evidence="1 2">DXS22W</strain>
    </source>
</reference>
<evidence type="ECO:0000313" key="2">
    <source>
        <dbReference type="Proteomes" id="UP001365405"/>
    </source>
</evidence>
<comment type="caution">
    <text evidence="1">The sequence shown here is derived from an EMBL/GenBank/DDBJ whole genome shotgun (WGS) entry which is preliminary data.</text>
</comment>
<organism evidence="1 2">
    <name type="scientific">Pseudaquabacterium inlustre</name>
    <dbReference type="NCBI Taxonomy" id="2984192"/>
    <lineage>
        <taxon>Bacteria</taxon>
        <taxon>Pseudomonadati</taxon>
        <taxon>Pseudomonadota</taxon>
        <taxon>Betaproteobacteria</taxon>
        <taxon>Burkholderiales</taxon>
        <taxon>Sphaerotilaceae</taxon>
        <taxon>Pseudaquabacterium</taxon>
    </lineage>
</organism>
<evidence type="ECO:0000313" key="1">
    <source>
        <dbReference type="EMBL" id="MEK8052709.1"/>
    </source>
</evidence>
<protein>
    <submittedName>
        <fullName evidence="1">Uncharacterized protein</fullName>
    </submittedName>
</protein>
<gene>
    <name evidence="1" type="ORF">AACH10_20835</name>
</gene>